<dbReference type="SUPFAM" id="SSF53955">
    <property type="entry name" value="Lysozyme-like"/>
    <property type="match status" value="1"/>
</dbReference>
<organism evidence="4 5">
    <name type="scientific">Runella defluvii</name>
    <dbReference type="NCBI Taxonomy" id="370973"/>
    <lineage>
        <taxon>Bacteria</taxon>
        <taxon>Pseudomonadati</taxon>
        <taxon>Bacteroidota</taxon>
        <taxon>Cytophagia</taxon>
        <taxon>Cytophagales</taxon>
        <taxon>Spirosomataceae</taxon>
        <taxon>Runella</taxon>
    </lineage>
</organism>
<feature type="signal peptide" evidence="2">
    <location>
        <begin position="1"/>
        <end position="21"/>
    </location>
</feature>
<dbReference type="CDD" id="cd16894">
    <property type="entry name" value="MltD-like"/>
    <property type="match status" value="1"/>
</dbReference>
<feature type="chain" id="PRO_5031294717" description="Transglycosylase SLT domain-containing protein" evidence="2">
    <location>
        <begin position="22"/>
        <end position="340"/>
    </location>
</feature>
<dbReference type="PANTHER" id="PTHR37423:SF2">
    <property type="entry name" value="MEMBRANE-BOUND LYTIC MUREIN TRANSGLYCOSYLASE C"/>
    <property type="match status" value="1"/>
</dbReference>
<dbReference type="InterPro" id="IPR023346">
    <property type="entry name" value="Lysozyme-like_dom_sf"/>
</dbReference>
<dbReference type="PANTHER" id="PTHR37423">
    <property type="entry name" value="SOLUBLE LYTIC MUREIN TRANSGLYCOSYLASE-RELATED"/>
    <property type="match status" value="1"/>
</dbReference>
<accession>A0A7W5ZMU9</accession>
<feature type="domain" description="Transglycosylase SLT" evidence="3">
    <location>
        <begin position="81"/>
        <end position="183"/>
    </location>
</feature>
<dbReference type="RefSeq" id="WP_183974418.1">
    <property type="nucleotide sequence ID" value="NZ_JACIBY010000005.1"/>
</dbReference>
<proteinExistence type="inferred from homology"/>
<evidence type="ECO:0000259" key="3">
    <source>
        <dbReference type="Pfam" id="PF01464"/>
    </source>
</evidence>
<dbReference type="Gene3D" id="1.10.530.10">
    <property type="match status" value="1"/>
</dbReference>
<evidence type="ECO:0000313" key="4">
    <source>
        <dbReference type="EMBL" id="MBB3838721.1"/>
    </source>
</evidence>
<evidence type="ECO:0000256" key="2">
    <source>
        <dbReference type="SAM" id="SignalP"/>
    </source>
</evidence>
<gene>
    <name evidence="4" type="ORF">FHS57_002727</name>
</gene>
<protein>
    <recommendedName>
        <fullName evidence="3">Transglycosylase SLT domain-containing protein</fullName>
    </recommendedName>
</protein>
<reference evidence="4 5" key="1">
    <citation type="submission" date="2020-08" db="EMBL/GenBank/DDBJ databases">
        <title>Genomic Encyclopedia of Type Strains, Phase IV (KMG-IV): sequencing the most valuable type-strain genomes for metagenomic binning, comparative biology and taxonomic classification.</title>
        <authorList>
            <person name="Goeker M."/>
        </authorList>
    </citation>
    <scope>NUCLEOTIDE SEQUENCE [LARGE SCALE GENOMIC DNA]</scope>
    <source>
        <strain evidence="4 5">DSM 17976</strain>
    </source>
</reference>
<dbReference type="Pfam" id="PF01464">
    <property type="entry name" value="SLT"/>
    <property type="match status" value="1"/>
</dbReference>
<keyword evidence="5" id="KW-1185">Reference proteome</keyword>
<dbReference type="Proteomes" id="UP000541352">
    <property type="component" value="Unassembled WGS sequence"/>
</dbReference>
<name>A0A7W5ZMU9_9BACT</name>
<dbReference type="EMBL" id="JACIBY010000005">
    <property type="protein sequence ID" value="MBB3838721.1"/>
    <property type="molecule type" value="Genomic_DNA"/>
</dbReference>
<keyword evidence="2" id="KW-0732">Signal</keyword>
<sequence>MKRKQCLILSTLLLYTVGAQAEGFNESTCIRFCDEPLPVYEKQVLTYFQSALMHTASMPLHEIKPRAQKFFRVIDPILKQYQVPSDFKYLCVVESALDAKAVSHRGAYGYWQFMPQTARAMGLVINGNVDEREDLVKSTHAACQYFVNLYHELGSWSMVAAAYNAGPTKVRKYLSRHGKTGYYKLRISAENRKYLYRVLAAKELFTRPEVYAPVILEEVSLVKFMKQFGLALGLVAPPKIKVKPNAANELQLAEVVTSLNEALVTGFEELIPLSFKRTGVFHFPYNEEKADLELAQNSEKHQRYIWWRAIRLNYRRRNDLKALLAESRSLDLSIASPLAA</sequence>
<evidence type="ECO:0000313" key="5">
    <source>
        <dbReference type="Proteomes" id="UP000541352"/>
    </source>
</evidence>
<comment type="similarity">
    <text evidence="1">Belongs to the transglycosylase Slt family.</text>
</comment>
<dbReference type="InterPro" id="IPR008258">
    <property type="entry name" value="Transglycosylase_SLT_dom_1"/>
</dbReference>
<dbReference type="AlphaFoldDB" id="A0A7W5ZMU9"/>
<comment type="caution">
    <text evidence="4">The sequence shown here is derived from an EMBL/GenBank/DDBJ whole genome shotgun (WGS) entry which is preliminary data.</text>
</comment>
<evidence type="ECO:0000256" key="1">
    <source>
        <dbReference type="ARBA" id="ARBA00007734"/>
    </source>
</evidence>